<name>A0A9K3P0C1_HELAN</name>
<reference evidence="1" key="1">
    <citation type="journal article" date="2017" name="Nature">
        <title>The sunflower genome provides insights into oil metabolism, flowering and Asterid evolution.</title>
        <authorList>
            <person name="Badouin H."/>
            <person name="Gouzy J."/>
            <person name="Grassa C.J."/>
            <person name="Murat F."/>
            <person name="Staton S.E."/>
            <person name="Cottret L."/>
            <person name="Lelandais-Briere C."/>
            <person name="Owens G.L."/>
            <person name="Carrere S."/>
            <person name="Mayjonade B."/>
            <person name="Legrand L."/>
            <person name="Gill N."/>
            <person name="Kane N.C."/>
            <person name="Bowers J.E."/>
            <person name="Hubner S."/>
            <person name="Bellec A."/>
            <person name="Berard A."/>
            <person name="Berges H."/>
            <person name="Blanchet N."/>
            <person name="Boniface M.C."/>
            <person name="Brunel D."/>
            <person name="Catrice O."/>
            <person name="Chaidir N."/>
            <person name="Claudel C."/>
            <person name="Donnadieu C."/>
            <person name="Faraut T."/>
            <person name="Fievet G."/>
            <person name="Helmstetter N."/>
            <person name="King M."/>
            <person name="Knapp S.J."/>
            <person name="Lai Z."/>
            <person name="Le Paslier M.C."/>
            <person name="Lippi Y."/>
            <person name="Lorenzon L."/>
            <person name="Mandel J.R."/>
            <person name="Marage G."/>
            <person name="Marchand G."/>
            <person name="Marquand E."/>
            <person name="Bret-Mestries E."/>
            <person name="Morien E."/>
            <person name="Nambeesan S."/>
            <person name="Nguyen T."/>
            <person name="Pegot-Espagnet P."/>
            <person name="Pouilly N."/>
            <person name="Raftis F."/>
            <person name="Sallet E."/>
            <person name="Schiex T."/>
            <person name="Thomas J."/>
            <person name="Vandecasteele C."/>
            <person name="Vares D."/>
            <person name="Vear F."/>
            <person name="Vautrin S."/>
            <person name="Crespi M."/>
            <person name="Mangin B."/>
            <person name="Burke J.M."/>
            <person name="Salse J."/>
            <person name="Munos S."/>
            <person name="Vincourt P."/>
            <person name="Rieseberg L.H."/>
            <person name="Langlade N.B."/>
        </authorList>
    </citation>
    <scope>NUCLEOTIDE SEQUENCE</scope>
    <source>
        <tissue evidence="1">Leaves</tissue>
    </source>
</reference>
<comment type="caution">
    <text evidence="1">The sequence shown here is derived from an EMBL/GenBank/DDBJ whole genome shotgun (WGS) entry which is preliminary data.</text>
</comment>
<accession>A0A9K3P0C1</accession>
<evidence type="ECO:0000313" key="2">
    <source>
        <dbReference type="Proteomes" id="UP000215914"/>
    </source>
</evidence>
<proteinExistence type="predicted"/>
<reference evidence="1" key="2">
    <citation type="submission" date="2020-06" db="EMBL/GenBank/DDBJ databases">
        <title>Helianthus annuus Genome sequencing and assembly Release 2.</title>
        <authorList>
            <person name="Gouzy J."/>
            <person name="Langlade N."/>
            <person name="Munos S."/>
        </authorList>
    </citation>
    <scope>NUCLEOTIDE SEQUENCE</scope>
    <source>
        <tissue evidence="1">Leaves</tissue>
    </source>
</reference>
<sequence length="65" mass="7543">MMWKVMKQLSDVEDCGRLVKVKCFHVSLLSYCNSHFVVTILLFEFGQVYSSQHMTINDSVIIVLM</sequence>
<evidence type="ECO:0000313" key="1">
    <source>
        <dbReference type="EMBL" id="KAF5819982.1"/>
    </source>
</evidence>
<dbReference type="EMBL" id="MNCJ02000317">
    <property type="protein sequence ID" value="KAF5819982.1"/>
    <property type="molecule type" value="Genomic_DNA"/>
</dbReference>
<keyword evidence="2" id="KW-1185">Reference proteome</keyword>
<gene>
    <name evidence="1" type="ORF">HanXRQr2_Chr02g0083771</name>
</gene>
<dbReference type="Proteomes" id="UP000215914">
    <property type="component" value="Unassembled WGS sequence"/>
</dbReference>
<organism evidence="1 2">
    <name type="scientific">Helianthus annuus</name>
    <name type="common">Common sunflower</name>
    <dbReference type="NCBI Taxonomy" id="4232"/>
    <lineage>
        <taxon>Eukaryota</taxon>
        <taxon>Viridiplantae</taxon>
        <taxon>Streptophyta</taxon>
        <taxon>Embryophyta</taxon>
        <taxon>Tracheophyta</taxon>
        <taxon>Spermatophyta</taxon>
        <taxon>Magnoliopsida</taxon>
        <taxon>eudicotyledons</taxon>
        <taxon>Gunneridae</taxon>
        <taxon>Pentapetalae</taxon>
        <taxon>asterids</taxon>
        <taxon>campanulids</taxon>
        <taxon>Asterales</taxon>
        <taxon>Asteraceae</taxon>
        <taxon>Asteroideae</taxon>
        <taxon>Heliantheae alliance</taxon>
        <taxon>Heliantheae</taxon>
        <taxon>Helianthus</taxon>
    </lineage>
</organism>
<dbReference type="AlphaFoldDB" id="A0A9K3P0C1"/>
<protein>
    <submittedName>
        <fullName evidence="1">Uncharacterized protein</fullName>
    </submittedName>
</protein>
<dbReference type="Gramene" id="mRNA:HanXRQr2_Chr02g0083771">
    <property type="protein sequence ID" value="CDS:HanXRQr2_Chr02g0083771.1"/>
    <property type="gene ID" value="HanXRQr2_Chr02g0083771"/>
</dbReference>